<evidence type="ECO:0000313" key="2">
    <source>
        <dbReference type="EMBL" id="CUN71832.1"/>
    </source>
</evidence>
<dbReference type="Proteomes" id="UP000095594">
    <property type="component" value="Unassembled WGS sequence"/>
</dbReference>
<feature type="transmembrane region" description="Helical" evidence="1">
    <location>
        <begin position="26"/>
        <end position="47"/>
    </location>
</feature>
<dbReference type="AlphaFoldDB" id="A0A173Z620"/>
<protein>
    <submittedName>
        <fullName evidence="2">Uncharacterized protein</fullName>
    </submittedName>
</protein>
<reference evidence="2 3" key="1">
    <citation type="submission" date="2015-09" db="EMBL/GenBank/DDBJ databases">
        <authorList>
            <consortium name="Pathogen Informatics"/>
        </authorList>
    </citation>
    <scope>NUCLEOTIDE SEQUENCE [LARGE SCALE GENOMIC DNA]</scope>
    <source>
        <strain evidence="2 3">2789STDY5834856</strain>
    </source>
</reference>
<evidence type="ECO:0000256" key="1">
    <source>
        <dbReference type="SAM" id="Phobius"/>
    </source>
</evidence>
<keyword evidence="1" id="KW-1133">Transmembrane helix</keyword>
<keyword evidence="1" id="KW-0472">Membrane</keyword>
<keyword evidence="1" id="KW-0812">Transmembrane</keyword>
<name>A0A173Z620_9CLOT</name>
<evidence type="ECO:0000313" key="3">
    <source>
        <dbReference type="Proteomes" id="UP000095594"/>
    </source>
</evidence>
<organism evidence="2 3">
    <name type="scientific">Clostridium disporicum</name>
    <dbReference type="NCBI Taxonomy" id="84024"/>
    <lineage>
        <taxon>Bacteria</taxon>
        <taxon>Bacillati</taxon>
        <taxon>Bacillota</taxon>
        <taxon>Clostridia</taxon>
        <taxon>Eubacteriales</taxon>
        <taxon>Clostridiaceae</taxon>
        <taxon>Clostridium</taxon>
    </lineage>
</organism>
<dbReference type="EMBL" id="CYZX01000002">
    <property type="protein sequence ID" value="CUN71832.1"/>
    <property type="molecule type" value="Genomic_DNA"/>
</dbReference>
<sequence>MSRSCCNNNSCNSCNGNSALDFGNSWIAVLAIFLIFGGGGFSQSSFWGDYNKVFRCSGFANAWCDNNNSNFSSLTESSN</sequence>
<proteinExistence type="predicted"/>
<accession>A0A173Z620</accession>
<dbReference type="RefSeq" id="WP_055263391.1">
    <property type="nucleotide sequence ID" value="NZ_CABIXQ010000002.1"/>
</dbReference>
<gene>
    <name evidence="2" type="ORF">ERS852471_00397</name>
</gene>